<organism evidence="1 2">
    <name type="scientific">Miscanthus lutarioriparius</name>
    <dbReference type="NCBI Taxonomy" id="422564"/>
    <lineage>
        <taxon>Eukaryota</taxon>
        <taxon>Viridiplantae</taxon>
        <taxon>Streptophyta</taxon>
        <taxon>Embryophyta</taxon>
        <taxon>Tracheophyta</taxon>
        <taxon>Spermatophyta</taxon>
        <taxon>Magnoliopsida</taxon>
        <taxon>Liliopsida</taxon>
        <taxon>Poales</taxon>
        <taxon>Poaceae</taxon>
        <taxon>PACMAD clade</taxon>
        <taxon>Panicoideae</taxon>
        <taxon>Andropogonodae</taxon>
        <taxon>Andropogoneae</taxon>
        <taxon>Saccharinae</taxon>
        <taxon>Miscanthus</taxon>
    </lineage>
</organism>
<sequence>MDLESNRPTPHHTCNLEKEGNLTCPWMNSSSEIALPPLPMTRKQLMLPPLSDGKGVHGADTGQSMVRIHELLQVLDFYEPHVIGCCRSSEVVDLRSYTLETLENDPKARVNWGSGQQPVIHEFDMSGGGKRKVLNDIELSLTFSERMGDKKLFLFVDVEKKPTTITEAATSNVGHDNP</sequence>
<dbReference type="Proteomes" id="UP000604825">
    <property type="component" value="Unassembled WGS sequence"/>
</dbReference>
<protein>
    <submittedName>
        <fullName evidence="1">Uncharacterized protein</fullName>
    </submittedName>
</protein>
<accession>A0A811QCL6</accession>
<dbReference type="EMBL" id="CAJGYO010000009">
    <property type="protein sequence ID" value="CAD6253851.1"/>
    <property type="molecule type" value="Genomic_DNA"/>
</dbReference>
<reference evidence="1" key="1">
    <citation type="submission" date="2020-10" db="EMBL/GenBank/DDBJ databases">
        <authorList>
            <person name="Han B."/>
            <person name="Lu T."/>
            <person name="Zhao Q."/>
            <person name="Huang X."/>
            <person name="Zhao Y."/>
        </authorList>
    </citation>
    <scope>NUCLEOTIDE SEQUENCE</scope>
</reference>
<comment type="caution">
    <text evidence="1">The sequence shown here is derived from an EMBL/GenBank/DDBJ whole genome shotgun (WGS) entry which is preliminary data.</text>
</comment>
<keyword evidence="2" id="KW-1185">Reference proteome</keyword>
<proteinExistence type="predicted"/>
<evidence type="ECO:0000313" key="1">
    <source>
        <dbReference type="EMBL" id="CAD6253851.1"/>
    </source>
</evidence>
<dbReference type="OrthoDB" id="696368at2759"/>
<dbReference type="AlphaFoldDB" id="A0A811QCL6"/>
<gene>
    <name evidence="1" type="ORF">NCGR_LOCUS37468</name>
</gene>
<evidence type="ECO:0000313" key="2">
    <source>
        <dbReference type="Proteomes" id="UP000604825"/>
    </source>
</evidence>
<name>A0A811QCL6_9POAL</name>